<dbReference type="GO" id="GO:0006152">
    <property type="term" value="P:purine nucleoside catabolic process"/>
    <property type="evidence" value="ECO:0007669"/>
    <property type="project" value="TreeGrafter"/>
</dbReference>
<proteinExistence type="predicted"/>
<dbReference type="KEGG" id="gji:H1R19_00470"/>
<dbReference type="InterPro" id="IPR023186">
    <property type="entry name" value="IUNH"/>
</dbReference>
<protein>
    <submittedName>
        <fullName evidence="4">Nucleoside hydrolase</fullName>
    </submittedName>
</protein>
<dbReference type="GO" id="GO:0008477">
    <property type="term" value="F:purine nucleosidase activity"/>
    <property type="evidence" value="ECO:0007669"/>
    <property type="project" value="TreeGrafter"/>
</dbReference>
<evidence type="ECO:0000313" key="4">
    <source>
        <dbReference type="EMBL" id="QMT01724.1"/>
    </source>
</evidence>
<dbReference type="PANTHER" id="PTHR12304">
    <property type="entry name" value="INOSINE-URIDINE PREFERRING NUCLEOSIDE HYDROLASE"/>
    <property type="match status" value="1"/>
</dbReference>
<dbReference type="AlphaFoldDB" id="A0A7D7QHZ0"/>
<keyword evidence="5" id="KW-1185">Reference proteome</keyword>
<evidence type="ECO:0000256" key="1">
    <source>
        <dbReference type="ARBA" id="ARBA00022801"/>
    </source>
</evidence>
<dbReference type="SUPFAM" id="SSF53590">
    <property type="entry name" value="Nucleoside hydrolase"/>
    <property type="match status" value="1"/>
</dbReference>
<organism evidence="4 5">
    <name type="scientific">Gordonia jinghuaiqii</name>
    <dbReference type="NCBI Taxonomy" id="2758710"/>
    <lineage>
        <taxon>Bacteria</taxon>
        <taxon>Bacillati</taxon>
        <taxon>Actinomycetota</taxon>
        <taxon>Actinomycetes</taxon>
        <taxon>Mycobacteriales</taxon>
        <taxon>Gordoniaceae</taxon>
        <taxon>Gordonia</taxon>
    </lineage>
</organism>
<reference evidence="5" key="1">
    <citation type="submission" date="2020-07" db="EMBL/GenBank/DDBJ databases">
        <title>novel species isolated from the respiratory tract of Marmot.</title>
        <authorList>
            <person name="Zhang G."/>
        </authorList>
    </citation>
    <scope>NUCLEOTIDE SEQUENCE [LARGE SCALE GENOMIC DNA]</scope>
    <source>
        <strain evidence="5">686</strain>
    </source>
</reference>
<dbReference type="EMBL" id="CP059491">
    <property type="protein sequence ID" value="QMT01724.1"/>
    <property type="molecule type" value="Genomic_DNA"/>
</dbReference>
<evidence type="ECO:0000256" key="2">
    <source>
        <dbReference type="ARBA" id="ARBA00023295"/>
    </source>
</evidence>
<accession>A0A7D7QHZ0</accession>
<dbReference type="InterPro" id="IPR001910">
    <property type="entry name" value="Inosine/uridine_hydrolase_dom"/>
</dbReference>
<name>A0A7D7QHZ0_9ACTN</name>
<dbReference type="GO" id="GO:0005829">
    <property type="term" value="C:cytosol"/>
    <property type="evidence" value="ECO:0007669"/>
    <property type="project" value="TreeGrafter"/>
</dbReference>
<dbReference type="InterPro" id="IPR036452">
    <property type="entry name" value="Ribo_hydro-like"/>
</dbReference>
<gene>
    <name evidence="4" type="ORF">H1R19_00470</name>
</gene>
<dbReference type="Proteomes" id="UP000515663">
    <property type="component" value="Chromosome"/>
</dbReference>
<dbReference type="Gene3D" id="3.90.245.10">
    <property type="entry name" value="Ribonucleoside hydrolase-like"/>
    <property type="match status" value="1"/>
</dbReference>
<sequence>MRDEHVYYVDCDPGIDDALALIYLTRSSVSLTSVGAVAGNVGVFQAAENARRLLALIGRADIPVAIGRQEPVRGRFWGGAQFIHGPNGIAGLDLSASARPFDEMTAPDRLVDLAHRLGRRMRIIALGPLTNIAVALSLEPRLPQLVGGITIMGGAHDVAGNITQFAEANIYADPVAAQQVLSTPWDDLMLVPLDITNHHSLSRAEVGLLRESADPDVHTIALMLDHYLDGHPEFDGTKCLLHDPLATAIAIGSIGLSHAPRCTIRVEIDGIHRGRTLVDVDATSNESATPGHRIALASTAPFAPLLMTTLDPSCPARPSAAV</sequence>
<keyword evidence="1 4" id="KW-0378">Hydrolase</keyword>
<keyword evidence="2" id="KW-0326">Glycosidase</keyword>
<dbReference type="RefSeq" id="WP_188330683.1">
    <property type="nucleotide sequence ID" value="NZ_CP059491.1"/>
</dbReference>
<feature type="domain" description="Inosine/uridine-preferring nucleoside hydrolase" evidence="3">
    <location>
        <begin position="8"/>
        <end position="286"/>
    </location>
</feature>
<dbReference type="PANTHER" id="PTHR12304:SF4">
    <property type="entry name" value="URIDINE NUCLEOSIDASE"/>
    <property type="match status" value="1"/>
</dbReference>
<evidence type="ECO:0000313" key="5">
    <source>
        <dbReference type="Proteomes" id="UP000515663"/>
    </source>
</evidence>
<dbReference type="Pfam" id="PF01156">
    <property type="entry name" value="IU_nuc_hydro"/>
    <property type="match status" value="1"/>
</dbReference>
<evidence type="ECO:0000259" key="3">
    <source>
        <dbReference type="Pfam" id="PF01156"/>
    </source>
</evidence>